<protein>
    <submittedName>
        <fullName evidence="3">DB domain-containing protein</fullName>
    </submittedName>
</protein>
<evidence type="ECO:0000313" key="3">
    <source>
        <dbReference type="WBParaSite" id="Gr19_v10_g1327.t2"/>
    </source>
</evidence>
<reference evidence="3" key="1">
    <citation type="submission" date="2022-11" db="UniProtKB">
        <authorList>
            <consortium name="WormBaseParasite"/>
        </authorList>
    </citation>
    <scope>IDENTIFICATION</scope>
</reference>
<organism evidence="2 3">
    <name type="scientific">Globodera rostochiensis</name>
    <name type="common">Golden nematode worm</name>
    <name type="synonym">Heterodera rostochiensis</name>
    <dbReference type="NCBI Taxonomy" id="31243"/>
    <lineage>
        <taxon>Eukaryota</taxon>
        <taxon>Metazoa</taxon>
        <taxon>Ecdysozoa</taxon>
        <taxon>Nematoda</taxon>
        <taxon>Chromadorea</taxon>
        <taxon>Rhabditida</taxon>
        <taxon>Tylenchina</taxon>
        <taxon>Tylenchomorpha</taxon>
        <taxon>Tylenchoidea</taxon>
        <taxon>Heteroderidae</taxon>
        <taxon>Heteroderinae</taxon>
        <taxon>Globodera</taxon>
    </lineage>
</organism>
<name>A0A914H3D0_GLORO</name>
<feature type="region of interest" description="Disordered" evidence="1">
    <location>
        <begin position="575"/>
        <end position="597"/>
    </location>
</feature>
<keyword evidence="2" id="KW-1185">Reference proteome</keyword>
<feature type="region of interest" description="Disordered" evidence="1">
    <location>
        <begin position="787"/>
        <end position="808"/>
    </location>
</feature>
<evidence type="ECO:0000313" key="2">
    <source>
        <dbReference type="Proteomes" id="UP000887572"/>
    </source>
</evidence>
<dbReference type="WBParaSite" id="Gr19_v10_g1327.t2">
    <property type="protein sequence ID" value="Gr19_v10_g1327.t2"/>
    <property type="gene ID" value="Gr19_v10_g1327"/>
</dbReference>
<evidence type="ECO:0000256" key="1">
    <source>
        <dbReference type="SAM" id="MobiDB-lite"/>
    </source>
</evidence>
<sequence length="808" mass="90373">MPIQKSTASFAPEFILWASKVAIFSNLIYCTASEGSPQCNLGLKIFSIENGKAICAPIAPFQCVESCEWIDSDGNGGGCEQSSHYTAFRGRRTYLSGIVLSEQSFLLQCCASLATSVELDHDQQPLCHWAEEIETVVDRPNMRFEKVLGQMEYYRNLRTVRYGRSAIKLRAEVCRYSSERSICERNKMSRDDFHKYSLLLLRLQRTREFMQLKTNLLEANNRKLNVGSSVANDAKEHKNNHRTDQRAIFRNRTNSIGISRDEQILVNGEVFGDVLNGPKVGAKNVETFGRRFWGEKEEIVTPSIILFANSSSTQTTPFLTSYKTTKTISNKIMLNNTSPTTLSTKPFFIESVDRMLFNDPRGKKAGHSVATLSQKDGSELPAVQKAEKYRISKTEPIGSMHNHDVAIGPHLATRRIRYPPQFVDQRIVDFYQNKSFARSPEAWRMGWPKGQRRRLWPVLATNTTKVFFELVAANTDQKWANEENSAEELRGGQIRSGSAGKSGPKLHLTNAISNATTNILQQNQNFIKIRALSPTGPNLPPFRRELRIKKLSQYSNSMGRTKPGGFLGVRRWPAVERSEKQSASTGGSASGAGGSFASAEPFEEVGQTLPTLSPVLPNALPQIATHSLERAPQFKFVSLVERPSEYQSKHFVGMASRAEGRLLECCQQQSPGCRAICRRDVNKEQVKKVMVSGQCPPVTMTGVIQCFPRFFNISSVSKCCALRSKFGGNGANSPTKTQNLPLQCLGLCAPNFHLTFAHLACVEHIEHILNCYRNLLEDLSVDNKNLRPQKQQQKATDDALSSHPFLDK</sequence>
<dbReference type="Proteomes" id="UP000887572">
    <property type="component" value="Unplaced"/>
</dbReference>
<proteinExistence type="predicted"/>
<dbReference type="AlphaFoldDB" id="A0A914H3D0"/>
<feature type="region of interest" description="Disordered" evidence="1">
    <location>
        <begin position="483"/>
        <end position="507"/>
    </location>
</feature>
<accession>A0A914H3D0</accession>